<sequence length="936" mass="101696">MGNTNHAAGESNSVSESDRYTHKEAAALDEGTFDGSPIDRRTFMHVAAATGAALALPGAVSATVEDDALTELASFAVNATPDDHLTTLVIEFENVDALDAFYDLYGEPDWDIGEDDLPPKVATRTEPTPAAHASLTADELSTALAEIDGITSVDFSPGANPFWKLGDAYDDRVFPQVENARDYVSHGELAQGLEYLESNHPDRLRVHAIGKSPGWENLFTGDERDPTDVYVAEVTKNVRDDASFQAKEKAVFSLAIHGDEPAGRVAGTRLIEEITKGEADDFEKLIEDIAIVFIFTNPDGWVARKPQYEFESWSGTERVRYHRGNAAIGDTNRQYPTMGWINPSYWPAEPEDAPDVRPDDPAGRGYEDVVPDALSVVEQLRGYDNVEYLCDYHMMDLSASMVLNLESNAPYDHAGTHDLDEVNRRIDGAMTDHWGSPDAIADETSRAADAIWGYPGYVPDRLLDYGTIYDTLSYQVTGALLGWAGQPEEFGGLGAVTVAPELILRDAYDFKPFIERHLATAYRLSMREYAELTAVSTDATVATGGKDVAYVSSDSLTRRSADLPFTDGHPGKGKGSDGRPSTSVHRRHDSVQPGPAGRSTVTASGSTRSLAVQFDAPDLDTGTVRLVDPEGKTVRKADVADIEGRDDGAFYVPQPGTGEWSIEHDGDDALAVEFVQLDSDTEYPDPEAVLGYSQREYVVNPMQYFTDLEPYLEDGSIDELRVHDVRNGRLMRGNSGKFWYDTVVISTDDGIDNPWYLAVLELFVANGGSLVLTDAGVALLGEIDLGDAGAIGPDHLSNETVRFPNLADRDFDHPLLMDVRPIQQEIWKISQLGYTTGEDSPVWTVDADAFANAGGSIAGSLGSSGDVGAGTLSVGDGRITVLGSVLPPANQHELHPFGLADYTLSFMGHTLLCNALGFQQRRYVDGELVGTWGEIR</sequence>
<dbReference type="GO" id="GO:0006508">
    <property type="term" value="P:proteolysis"/>
    <property type="evidence" value="ECO:0007669"/>
    <property type="project" value="InterPro"/>
</dbReference>
<dbReference type="InterPro" id="IPR006311">
    <property type="entry name" value="TAT_signal"/>
</dbReference>
<reference evidence="3" key="1">
    <citation type="submission" date="2011-09" db="EMBL/GenBank/DDBJ databases">
        <title>Complete sequence of Halovivax ruber XH-70.</title>
        <authorList>
            <consortium name="US DOE Joint Genome Institute"/>
            <person name="Lucas S."/>
            <person name="Han J."/>
            <person name="Lapidus A."/>
            <person name="Cheng J.-F."/>
            <person name="Goodwin L."/>
            <person name="Pitluck S."/>
            <person name="Peters L."/>
            <person name="Mikhailova N."/>
            <person name="Davenport K."/>
            <person name="Detter J.C."/>
            <person name="Han C."/>
            <person name="Tapia R."/>
            <person name="Land M."/>
            <person name="Hauser L."/>
            <person name="Kyrpides N."/>
            <person name="Ivanova N."/>
            <person name="Pagani I."/>
            <person name="Sproer C."/>
            <person name="Anderson I."/>
            <person name="Woyke T."/>
        </authorList>
    </citation>
    <scope>NUCLEOTIDE SEQUENCE</scope>
    <source>
        <strain evidence="3">XH-70</strain>
    </source>
</reference>
<dbReference type="Gene3D" id="3.40.630.10">
    <property type="entry name" value="Zn peptidases"/>
    <property type="match status" value="1"/>
</dbReference>
<protein>
    <submittedName>
        <fullName evidence="3">Zinc carboxypeptidase</fullName>
    </submittedName>
</protein>
<dbReference type="PROSITE" id="PS51318">
    <property type="entry name" value="TAT"/>
    <property type="match status" value="1"/>
</dbReference>
<dbReference type="Pfam" id="PF00246">
    <property type="entry name" value="Peptidase_M14"/>
    <property type="match status" value="1"/>
</dbReference>
<dbReference type="EMBL" id="CP003050">
    <property type="protein sequence ID" value="AGB16042.1"/>
    <property type="molecule type" value="Genomic_DNA"/>
</dbReference>
<evidence type="ECO:0000313" key="4">
    <source>
        <dbReference type="Proteomes" id="UP000010846"/>
    </source>
</evidence>
<dbReference type="AlphaFoldDB" id="L0IDJ1"/>
<dbReference type="KEGG" id="hru:Halru_1430"/>
<dbReference type="GO" id="GO:0008270">
    <property type="term" value="F:zinc ion binding"/>
    <property type="evidence" value="ECO:0007669"/>
    <property type="project" value="InterPro"/>
</dbReference>
<evidence type="ECO:0000259" key="2">
    <source>
        <dbReference type="Pfam" id="PF00246"/>
    </source>
</evidence>
<dbReference type="Proteomes" id="UP000010846">
    <property type="component" value="Chromosome"/>
</dbReference>
<dbReference type="HOGENOM" id="CLU_319963_0_0_2"/>
<gene>
    <name evidence="3" type="ordered locus">Halru_1430</name>
</gene>
<accession>L0IDJ1</accession>
<evidence type="ECO:0000313" key="3">
    <source>
        <dbReference type="EMBL" id="AGB16042.1"/>
    </source>
</evidence>
<evidence type="ECO:0000256" key="1">
    <source>
        <dbReference type="SAM" id="MobiDB-lite"/>
    </source>
</evidence>
<dbReference type="SUPFAM" id="SSF53187">
    <property type="entry name" value="Zn-dependent exopeptidases"/>
    <property type="match status" value="1"/>
</dbReference>
<organism evidence="3 4">
    <name type="scientific">Halovivax ruber (strain DSM 18193 / JCM 13892 / XH-70)</name>
    <dbReference type="NCBI Taxonomy" id="797302"/>
    <lineage>
        <taxon>Archaea</taxon>
        <taxon>Methanobacteriati</taxon>
        <taxon>Methanobacteriota</taxon>
        <taxon>Stenosarchaea group</taxon>
        <taxon>Halobacteria</taxon>
        <taxon>Halobacteriales</taxon>
        <taxon>Natrialbaceae</taxon>
        <taxon>Halovivax</taxon>
    </lineage>
</organism>
<keyword evidence="4" id="KW-1185">Reference proteome</keyword>
<keyword evidence="3" id="KW-0378">Hydrolase</keyword>
<feature type="domain" description="Peptidase M14" evidence="2">
    <location>
        <begin position="193"/>
        <end position="484"/>
    </location>
</feature>
<feature type="region of interest" description="Disordered" evidence="1">
    <location>
        <begin position="560"/>
        <end position="608"/>
    </location>
</feature>
<dbReference type="InterPro" id="IPR000834">
    <property type="entry name" value="Peptidase_M14"/>
</dbReference>
<keyword evidence="3" id="KW-0645">Protease</keyword>
<dbReference type="eggNOG" id="arCOG11394">
    <property type="taxonomic scope" value="Archaea"/>
</dbReference>
<name>L0IDJ1_HALRX</name>
<feature type="compositionally biased region" description="Polar residues" evidence="1">
    <location>
        <begin position="599"/>
        <end position="608"/>
    </location>
</feature>
<keyword evidence="3" id="KW-0121">Carboxypeptidase</keyword>
<proteinExistence type="predicted"/>
<dbReference type="GO" id="GO:0004181">
    <property type="term" value="F:metallocarboxypeptidase activity"/>
    <property type="evidence" value="ECO:0007669"/>
    <property type="project" value="InterPro"/>
</dbReference>
<dbReference type="RefSeq" id="WP_015300688.1">
    <property type="nucleotide sequence ID" value="NC_019964.1"/>
</dbReference>
<dbReference type="GeneID" id="14376218"/>
<dbReference type="OrthoDB" id="202058at2157"/>